<keyword evidence="8" id="KW-0472">Membrane</keyword>
<reference evidence="10" key="1">
    <citation type="submission" date="2020-10" db="EMBL/GenBank/DDBJ databases">
        <title>Unveiling of a novel bifunctional photoreceptor, Dualchrome1, isolated from a cosmopolitan green alga.</title>
        <authorList>
            <person name="Suzuki S."/>
            <person name="Kawachi M."/>
        </authorList>
    </citation>
    <scope>NUCLEOTIDE SEQUENCE</scope>
    <source>
        <strain evidence="10">NIES 2893</strain>
    </source>
</reference>
<feature type="domain" description="FAD-binding" evidence="9">
    <location>
        <begin position="271"/>
        <end position="448"/>
    </location>
</feature>
<keyword evidence="4" id="KW-0521">NADP</keyword>
<feature type="compositionally biased region" description="Low complexity" evidence="7">
    <location>
        <begin position="8"/>
        <end position="21"/>
    </location>
</feature>
<comment type="cofactor">
    <cofactor evidence="1">
        <name>FAD</name>
        <dbReference type="ChEBI" id="CHEBI:57692"/>
    </cofactor>
</comment>
<name>A0A830H936_9CHLO</name>
<dbReference type="SUPFAM" id="SSF51905">
    <property type="entry name" value="FAD/NAD(P)-binding domain"/>
    <property type="match status" value="1"/>
</dbReference>
<evidence type="ECO:0000256" key="6">
    <source>
        <dbReference type="ARBA" id="ARBA00023033"/>
    </source>
</evidence>
<proteinExistence type="predicted"/>
<evidence type="ECO:0000256" key="7">
    <source>
        <dbReference type="SAM" id="MobiDB-lite"/>
    </source>
</evidence>
<evidence type="ECO:0000256" key="2">
    <source>
        <dbReference type="ARBA" id="ARBA00022630"/>
    </source>
</evidence>
<keyword evidence="2" id="KW-0285">Flavoprotein</keyword>
<feature type="compositionally biased region" description="Low complexity" evidence="7">
    <location>
        <begin position="86"/>
        <end position="108"/>
    </location>
</feature>
<comment type="caution">
    <text evidence="10">The sequence shown here is derived from an EMBL/GenBank/DDBJ whole genome shotgun (WGS) entry which is preliminary data.</text>
</comment>
<dbReference type="InterPro" id="IPR002938">
    <property type="entry name" value="FAD-bd"/>
</dbReference>
<keyword evidence="8" id="KW-0812">Transmembrane</keyword>
<dbReference type="EMBL" id="BNJQ01000006">
    <property type="protein sequence ID" value="GHP03796.1"/>
    <property type="molecule type" value="Genomic_DNA"/>
</dbReference>
<dbReference type="GO" id="GO:0004502">
    <property type="term" value="F:kynurenine 3-monooxygenase activity"/>
    <property type="evidence" value="ECO:0007669"/>
    <property type="project" value="TreeGrafter"/>
</dbReference>
<evidence type="ECO:0000256" key="1">
    <source>
        <dbReference type="ARBA" id="ARBA00001974"/>
    </source>
</evidence>
<dbReference type="PANTHER" id="PTHR46028:SF2">
    <property type="entry name" value="KYNURENINE 3-MONOOXYGENASE"/>
    <property type="match status" value="1"/>
</dbReference>
<feature type="domain" description="FAD-binding" evidence="9">
    <location>
        <begin position="611"/>
        <end position="641"/>
    </location>
</feature>
<evidence type="ECO:0000256" key="8">
    <source>
        <dbReference type="SAM" id="Phobius"/>
    </source>
</evidence>
<keyword evidence="6" id="KW-0503">Monooxygenase</keyword>
<dbReference type="Pfam" id="PF01494">
    <property type="entry name" value="FAD_binding_3"/>
    <property type="match status" value="2"/>
</dbReference>
<dbReference type="Gene3D" id="3.50.50.60">
    <property type="entry name" value="FAD/NAD(P)-binding domain"/>
    <property type="match status" value="1"/>
</dbReference>
<evidence type="ECO:0000256" key="4">
    <source>
        <dbReference type="ARBA" id="ARBA00022857"/>
    </source>
</evidence>
<evidence type="ECO:0000313" key="10">
    <source>
        <dbReference type="EMBL" id="GHP03796.1"/>
    </source>
</evidence>
<dbReference type="GO" id="GO:0070189">
    <property type="term" value="P:kynurenine metabolic process"/>
    <property type="evidence" value="ECO:0007669"/>
    <property type="project" value="TreeGrafter"/>
</dbReference>
<feature type="compositionally biased region" description="Acidic residues" evidence="7">
    <location>
        <begin position="248"/>
        <end position="263"/>
    </location>
</feature>
<gene>
    <name evidence="10" type="ORF">PPROV_000255100</name>
</gene>
<evidence type="ECO:0000259" key="9">
    <source>
        <dbReference type="Pfam" id="PF01494"/>
    </source>
</evidence>
<keyword evidence="8" id="KW-1133">Transmembrane helix</keyword>
<feature type="compositionally biased region" description="Basic residues" evidence="7">
    <location>
        <begin position="39"/>
        <end position="50"/>
    </location>
</feature>
<evidence type="ECO:0000256" key="3">
    <source>
        <dbReference type="ARBA" id="ARBA00022827"/>
    </source>
</evidence>
<feature type="region of interest" description="Disordered" evidence="7">
    <location>
        <begin position="1"/>
        <end position="141"/>
    </location>
</feature>
<sequence>MASPLVFSSYSMSTASSSSVRPRIRGGGSSRGGGAFGGGRRHPARPRMQKSKSSLASRRRGIAATTITTRGGEGSSYHDGDDAANSSSSTLTTTTTTTTTKKPSSSSSIRVGRAGGGGKKKMADLSESSSHSQHSQEDRDRVTLRASLIVPVVHGEVIDAAAARADLNDTKQQTVSQVRASLSRLEGQLHEMIVALDGATRAQAEQRQMEEDARVAEAREWIAAWRARGAARIVEDLATHALPPGHGDDDENATQSEQGEEEERPTPKRRMRVAIIGAGPAGLACALIMANLRGCDVHVFERRKDPSKADLNQAFVYNIDARGRKVLELIDHEDGELMDDIESRSVPAGGKLMLKVATPDGTITPSEVTFRSKRTKSLWLPRQALVDALLNAVKRAPRIALHTGSAPVVKISDDLTTVTMDEEKGVAVKPHLIVAADGARSATRQAMEDADGARGHFEPPVMRASPAANLKYKVLVLSDQFGFVNDAAEVAKDGSSMISVRGAVTDGPSRMRLGLLPVRPPQRRTANIIAYDDHVVWEHMSTVRGAERYLENMFPQVDWSKALEPGELDRFVAASGGRFPTPQAPNRLAYVPPPHRDSNKRGDEECVAAVLLGDAAHCFPPDLGQGVNSALEDVLVLDEALEHSRDLYRATSPVEIGRYAATRYRRKREPDARALVNLVAVGYPWQYSQPGRIQSFRTKLWALNYLLRAALHRALPAWFWPACFLMVQNYTDESYGTIWRRAQRTTWRIVVLLVTVLGAAIVSVMRSASMFGAAAV</sequence>
<dbReference type="PANTHER" id="PTHR46028">
    <property type="entry name" value="KYNURENINE 3-MONOOXYGENASE"/>
    <property type="match status" value="1"/>
</dbReference>
<keyword evidence="11" id="KW-1185">Reference proteome</keyword>
<keyword evidence="5" id="KW-0560">Oxidoreductase</keyword>
<keyword evidence="3" id="KW-0274">FAD</keyword>
<feature type="transmembrane region" description="Helical" evidence="8">
    <location>
        <begin position="273"/>
        <end position="292"/>
    </location>
</feature>
<dbReference type="PRINTS" id="PR00420">
    <property type="entry name" value="RNGMNOXGNASE"/>
</dbReference>
<dbReference type="Proteomes" id="UP000660262">
    <property type="component" value="Unassembled WGS sequence"/>
</dbReference>
<organism evidence="10 11">
    <name type="scientific">Pycnococcus provasolii</name>
    <dbReference type="NCBI Taxonomy" id="41880"/>
    <lineage>
        <taxon>Eukaryota</taxon>
        <taxon>Viridiplantae</taxon>
        <taxon>Chlorophyta</taxon>
        <taxon>Pseudoscourfieldiophyceae</taxon>
        <taxon>Pseudoscourfieldiales</taxon>
        <taxon>Pycnococcaceae</taxon>
        <taxon>Pycnococcus</taxon>
    </lineage>
</organism>
<evidence type="ECO:0000313" key="11">
    <source>
        <dbReference type="Proteomes" id="UP000660262"/>
    </source>
</evidence>
<dbReference type="OrthoDB" id="10053569at2759"/>
<feature type="region of interest" description="Disordered" evidence="7">
    <location>
        <begin position="240"/>
        <end position="269"/>
    </location>
</feature>
<evidence type="ECO:0000256" key="5">
    <source>
        <dbReference type="ARBA" id="ARBA00023002"/>
    </source>
</evidence>
<feature type="compositionally biased region" description="Gly residues" evidence="7">
    <location>
        <begin position="25"/>
        <end position="38"/>
    </location>
</feature>
<dbReference type="InterPro" id="IPR036188">
    <property type="entry name" value="FAD/NAD-bd_sf"/>
</dbReference>
<dbReference type="GO" id="GO:0071949">
    <property type="term" value="F:FAD binding"/>
    <property type="evidence" value="ECO:0007669"/>
    <property type="project" value="InterPro"/>
</dbReference>
<dbReference type="AlphaFoldDB" id="A0A830H936"/>
<accession>A0A830H936</accession>
<feature type="transmembrane region" description="Helical" evidence="8">
    <location>
        <begin position="747"/>
        <end position="765"/>
    </location>
</feature>
<protein>
    <recommendedName>
        <fullName evidence="9">FAD-binding domain-containing protein</fullName>
    </recommendedName>
</protein>